<dbReference type="RefSeq" id="WP_126540981.1">
    <property type="nucleotide sequence ID" value="NZ_BSPM01000004.1"/>
</dbReference>
<keyword evidence="2" id="KW-0784">Thiamine biosynthesis</keyword>
<evidence type="ECO:0000313" key="4">
    <source>
        <dbReference type="EMBL" id="TDP85111.1"/>
    </source>
</evidence>
<accession>A0A4R6RFF0</accession>
<dbReference type="PANTHER" id="PTHR20857">
    <property type="entry name" value="THIAMINE-PHOSPHATE PYROPHOSPHORYLASE"/>
    <property type="match status" value="1"/>
</dbReference>
<evidence type="ECO:0000259" key="3">
    <source>
        <dbReference type="Pfam" id="PF02581"/>
    </source>
</evidence>
<name>A0A4R6RFF0_9HYPH</name>
<dbReference type="EMBL" id="SNXY01000007">
    <property type="protein sequence ID" value="TDP85111.1"/>
    <property type="molecule type" value="Genomic_DNA"/>
</dbReference>
<dbReference type="InterPro" id="IPR013785">
    <property type="entry name" value="Aldolase_TIM"/>
</dbReference>
<dbReference type="SUPFAM" id="SSF51391">
    <property type="entry name" value="Thiamin phosphate synthase"/>
    <property type="match status" value="1"/>
</dbReference>
<dbReference type="GO" id="GO:0009228">
    <property type="term" value="P:thiamine biosynthetic process"/>
    <property type="evidence" value="ECO:0007669"/>
    <property type="project" value="UniProtKB-KW"/>
</dbReference>
<dbReference type="OrthoDB" id="7159061at2"/>
<dbReference type="GO" id="GO:0005737">
    <property type="term" value="C:cytoplasm"/>
    <property type="evidence" value="ECO:0007669"/>
    <property type="project" value="TreeGrafter"/>
</dbReference>
<evidence type="ECO:0000256" key="2">
    <source>
        <dbReference type="ARBA" id="ARBA00022977"/>
    </source>
</evidence>
<proteinExistence type="predicted"/>
<dbReference type="CDD" id="cd00564">
    <property type="entry name" value="TMP_TenI"/>
    <property type="match status" value="1"/>
</dbReference>
<comment type="pathway">
    <text evidence="1">Cofactor biosynthesis; thiamine diphosphate biosynthesis.</text>
</comment>
<dbReference type="AlphaFoldDB" id="A0A4R6RFF0"/>
<keyword evidence="5" id="KW-1185">Reference proteome</keyword>
<dbReference type="Pfam" id="PF02581">
    <property type="entry name" value="TMP-TENI"/>
    <property type="match status" value="1"/>
</dbReference>
<dbReference type="InterPro" id="IPR036206">
    <property type="entry name" value="ThiamineP_synth_sf"/>
</dbReference>
<dbReference type="PANTHER" id="PTHR20857:SF15">
    <property type="entry name" value="THIAMINE-PHOSPHATE SYNTHASE"/>
    <property type="match status" value="1"/>
</dbReference>
<evidence type="ECO:0000313" key="5">
    <source>
        <dbReference type="Proteomes" id="UP000294547"/>
    </source>
</evidence>
<dbReference type="Proteomes" id="UP000294547">
    <property type="component" value="Unassembled WGS sequence"/>
</dbReference>
<reference evidence="4 5" key="1">
    <citation type="submission" date="2019-03" db="EMBL/GenBank/DDBJ databases">
        <title>Genomic Encyclopedia of Type Strains, Phase IV (KMG-IV): sequencing the most valuable type-strain genomes for metagenomic binning, comparative biology and taxonomic classification.</title>
        <authorList>
            <person name="Goeker M."/>
        </authorList>
    </citation>
    <scope>NUCLEOTIDE SEQUENCE [LARGE SCALE GENOMIC DNA]</scope>
    <source>
        <strain evidence="4 5">DSM 102969</strain>
    </source>
</reference>
<dbReference type="InterPro" id="IPR022998">
    <property type="entry name" value="ThiamineP_synth_TenI"/>
</dbReference>
<feature type="domain" description="Thiamine phosphate synthase/TenI" evidence="3">
    <location>
        <begin position="5"/>
        <end position="181"/>
    </location>
</feature>
<dbReference type="GO" id="GO:0004789">
    <property type="term" value="F:thiamine-phosphate diphosphorylase activity"/>
    <property type="evidence" value="ECO:0007669"/>
    <property type="project" value="TreeGrafter"/>
</dbReference>
<gene>
    <name evidence="4" type="ORF">EDD54_1957</name>
</gene>
<evidence type="ECO:0000256" key="1">
    <source>
        <dbReference type="ARBA" id="ARBA00004948"/>
    </source>
</evidence>
<organism evidence="4 5">
    <name type="scientific">Oharaeibacter diazotrophicus</name>
    <dbReference type="NCBI Taxonomy" id="1920512"/>
    <lineage>
        <taxon>Bacteria</taxon>
        <taxon>Pseudomonadati</taxon>
        <taxon>Pseudomonadota</taxon>
        <taxon>Alphaproteobacteria</taxon>
        <taxon>Hyphomicrobiales</taxon>
        <taxon>Pleomorphomonadaceae</taxon>
        <taxon>Oharaeibacter</taxon>
    </lineage>
</organism>
<dbReference type="Gene3D" id="3.20.20.70">
    <property type="entry name" value="Aldolase class I"/>
    <property type="match status" value="1"/>
</dbReference>
<sequence>MRARLFLITPETVDLAAFLPALDAALAGGDVASLLITPQNDYQTVCEALTPRAQARDVAVLVVDDSRVMGRAKADGLHVAAGPAALAEAIGALQPKAIVGAGVIKTRHEAMAAGEAGADYVFFGMLDKPEESEAHRKTLDLGGWWAELFEPPCVLLAGTSEQSVADCAATGADFVAVRHAVWDHPDGPGAAVTALNAVLDRAAGAAGGRA</sequence>
<comment type="caution">
    <text evidence="4">The sequence shown here is derived from an EMBL/GenBank/DDBJ whole genome shotgun (WGS) entry which is preliminary data.</text>
</comment>
<protein>
    <submittedName>
        <fullName evidence="4">Thiamine-phosphate pyrophosphorylase</fullName>
    </submittedName>
</protein>